<name>A0A0W8G338_9ZZZZ</name>
<protein>
    <recommendedName>
        <fullName evidence="7">Filament cap protein</fullName>
    </recommendedName>
    <alternativeName>
        <fullName evidence="6">Flagellar cap protein</fullName>
    </alternativeName>
</protein>
<keyword evidence="5" id="KW-0975">Bacterial flagellum</keyword>
<dbReference type="Pfam" id="PF07195">
    <property type="entry name" value="FliD_C"/>
    <property type="match status" value="1"/>
</dbReference>
<dbReference type="PANTHER" id="PTHR30288:SF0">
    <property type="entry name" value="FLAGELLAR HOOK-ASSOCIATED PROTEIN 2"/>
    <property type="match status" value="1"/>
</dbReference>
<dbReference type="EMBL" id="LNQE01000330">
    <property type="protein sequence ID" value="KUG27436.1"/>
    <property type="molecule type" value="Genomic_DNA"/>
</dbReference>
<dbReference type="GO" id="GO:0071973">
    <property type="term" value="P:bacterial-type flagellum-dependent cell motility"/>
    <property type="evidence" value="ECO:0007669"/>
    <property type="project" value="TreeGrafter"/>
</dbReference>
<sequence>MSTSTSSSTITFTGLGNGTDFASMIDKLVEVERIRITSLETWRKSWTDKVTAFQELNTQMLSLKTALEGMDTKGEFLIKTAGSSDSNVLAATAGADAQTGTHVIDVEQIAKNKIMVSQKGASTVTESINTSGASRIFAYTYKGKTYSVNIPAGASLTDLKNLINMDGDNPGVKAAIVNDGTKNYLQLRGMDTGAAATLEISASTTLAGFGSGTFTETQKNQNALLKVDGWPAGDDNYLSRATNSISDIIEGVTLNLRSAGEVNLDIETDQEAVKKNIETFVEQINTVRSMIKNLTQVNSSTHEGSLLTGNYGVQLIGSRLKEAVAGTAVGFDWNTDTYTALSAIGIKTDAEEGSVTAGLLIIDDAALDEALEKDIDAVASLFSAYYEGSTNSTNFSYASHIQGITQAGSYKVAYTVSGGVITAATINGHEATIDGNTILGKYGYPEAGLLLEVKNLTDGSYSGTSTMKLGKAGELINNLKDLTDSKTGPLAILEDNYNDITDMIDRKIAYEENRITLMESRLRERYARLDALLGYYDKLSTSLESQISQLDD</sequence>
<dbReference type="InterPro" id="IPR010810">
    <property type="entry name" value="Flagellin_hook_IN_motif"/>
</dbReference>
<evidence type="ECO:0000256" key="2">
    <source>
        <dbReference type="ARBA" id="ARBA00009764"/>
    </source>
</evidence>
<comment type="caution">
    <text evidence="10">The sequence shown here is derived from an EMBL/GenBank/DDBJ whole genome shotgun (WGS) entry which is preliminary data.</text>
</comment>
<evidence type="ECO:0000259" key="8">
    <source>
        <dbReference type="Pfam" id="PF02465"/>
    </source>
</evidence>
<dbReference type="InterPro" id="IPR003481">
    <property type="entry name" value="FliD_N"/>
</dbReference>
<comment type="subunit">
    <text evidence="3">Homopentamer.</text>
</comment>
<evidence type="ECO:0000256" key="7">
    <source>
        <dbReference type="ARBA" id="ARBA00033192"/>
    </source>
</evidence>
<dbReference type="GO" id="GO:0007155">
    <property type="term" value="P:cell adhesion"/>
    <property type="evidence" value="ECO:0007669"/>
    <property type="project" value="InterPro"/>
</dbReference>
<evidence type="ECO:0000256" key="4">
    <source>
        <dbReference type="ARBA" id="ARBA00023054"/>
    </source>
</evidence>
<evidence type="ECO:0000256" key="6">
    <source>
        <dbReference type="ARBA" id="ARBA00033074"/>
    </source>
</evidence>
<evidence type="ECO:0000256" key="1">
    <source>
        <dbReference type="ARBA" id="ARBA00004365"/>
    </source>
</evidence>
<dbReference type="InterPro" id="IPR010809">
    <property type="entry name" value="FliD_C"/>
</dbReference>
<dbReference type="Pfam" id="PF02465">
    <property type="entry name" value="FliD_N"/>
    <property type="match status" value="1"/>
</dbReference>
<proteinExistence type="inferred from homology"/>
<evidence type="ECO:0000313" key="10">
    <source>
        <dbReference type="EMBL" id="KUG27436.1"/>
    </source>
</evidence>
<dbReference type="PANTHER" id="PTHR30288">
    <property type="entry name" value="FLAGELLAR CAP/ASSEMBLY PROTEIN FLID"/>
    <property type="match status" value="1"/>
</dbReference>
<keyword evidence="10" id="KW-0969">Cilium</keyword>
<comment type="subcellular location">
    <subcellularLocation>
        <location evidence="1">Bacterial flagellum</location>
    </subcellularLocation>
</comment>
<keyword evidence="10" id="KW-0966">Cell projection</keyword>
<evidence type="ECO:0000256" key="3">
    <source>
        <dbReference type="ARBA" id="ARBA00011255"/>
    </source>
</evidence>
<comment type="similarity">
    <text evidence="2">Belongs to the FliD family.</text>
</comment>
<reference evidence="10" key="1">
    <citation type="journal article" date="2015" name="Proc. Natl. Acad. Sci. U.S.A.">
        <title>Networks of energetic and metabolic interactions define dynamics in microbial communities.</title>
        <authorList>
            <person name="Embree M."/>
            <person name="Liu J.K."/>
            <person name="Al-Bassam M.M."/>
            <person name="Zengler K."/>
        </authorList>
    </citation>
    <scope>NUCLEOTIDE SEQUENCE</scope>
</reference>
<evidence type="ECO:0000259" key="9">
    <source>
        <dbReference type="Pfam" id="PF07195"/>
    </source>
</evidence>
<accession>A0A0W8G338</accession>
<keyword evidence="10" id="KW-0282">Flagellum</keyword>
<evidence type="ECO:0000256" key="5">
    <source>
        <dbReference type="ARBA" id="ARBA00023143"/>
    </source>
</evidence>
<dbReference type="GO" id="GO:0009421">
    <property type="term" value="C:bacterial-type flagellum filament cap"/>
    <property type="evidence" value="ECO:0007669"/>
    <property type="project" value="InterPro"/>
</dbReference>
<keyword evidence="4" id="KW-0175">Coiled coil</keyword>
<dbReference type="Pfam" id="PF07196">
    <property type="entry name" value="Flagellin_IN"/>
    <property type="match status" value="1"/>
</dbReference>
<organism evidence="10">
    <name type="scientific">hydrocarbon metagenome</name>
    <dbReference type="NCBI Taxonomy" id="938273"/>
    <lineage>
        <taxon>unclassified sequences</taxon>
        <taxon>metagenomes</taxon>
        <taxon>ecological metagenomes</taxon>
    </lineage>
</organism>
<feature type="domain" description="Flagellar hook-associated protein 2 C-terminal" evidence="9">
    <location>
        <begin position="221"/>
        <end position="535"/>
    </location>
</feature>
<dbReference type="InterPro" id="IPR040026">
    <property type="entry name" value="FliD"/>
</dbReference>
<dbReference type="AlphaFoldDB" id="A0A0W8G338"/>
<gene>
    <name evidence="10" type="ORF">ASZ90_002718</name>
</gene>
<dbReference type="GO" id="GO:0009424">
    <property type="term" value="C:bacterial-type flagellum hook"/>
    <property type="evidence" value="ECO:0007669"/>
    <property type="project" value="InterPro"/>
</dbReference>
<feature type="domain" description="Flagellar hook-associated protein 2 N-terminal" evidence="8">
    <location>
        <begin position="18"/>
        <end position="112"/>
    </location>
</feature>